<dbReference type="Proteomes" id="UP001374535">
    <property type="component" value="Chromosome 7"/>
</dbReference>
<dbReference type="InterPro" id="IPR050584">
    <property type="entry name" value="Cholesterol_7-desaturase"/>
</dbReference>
<dbReference type="GO" id="GO:0032441">
    <property type="term" value="F:pheophorbide a oxygenase activity"/>
    <property type="evidence" value="ECO:0007669"/>
    <property type="project" value="TreeGrafter"/>
</dbReference>
<feature type="domain" description="Pheophorbide a oxygenase" evidence="2">
    <location>
        <begin position="2"/>
        <end position="36"/>
    </location>
</feature>
<evidence type="ECO:0000313" key="4">
    <source>
        <dbReference type="Proteomes" id="UP001374535"/>
    </source>
</evidence>
<gene>
    <name evidence="3" type="ORF">V8G54_023172</name>
</gene>
<dbReference type="PANTHER" id="PTHR21266:SF24">
    <property type="entry name" value="PHEOPHORBIDE A OXYGENASE, CHLOROPLASTIC"/>
    <property type="match status" value="1"/>
</dbReference>
<dbReference type="Pfam" id="PF08417">
    <property type="entry name" value="PaO"/>
    <property type="match status" value="1"/>
</dbReference>
<accession>A0AAQ3N4A4</accession>
<protein>
    <recommendedName>
        <fullName evidence="2">Pheophorbide a oxygenase domain-containing protein</fullName>
    </recommendedName>
</protein>
<keyword evidence="1" id="KW-0809">Transit peptide</keyword>
<evidence type="ECO:0000259" key="2">
    <source>
        <dbReference type="Pfam" id="PF08417"/>
    </source>
</evidence>
<sequence>MSQVVPRWYEHWTSNKVYDGDMIVLQGQEKIFLSQTKEGGDINKQYTSITFTPTQADRFVLAFRNWLRRHGNGQPDWFANISNLPLPSTVLSKREMLDRFEQHTLKCSSCKGAYEGFQIWQKVLIGATVIFSATSGIPADVQFRVLLAGLAIVSAALAFTLNQLQKNFEFVDYVHAEIE</sequence>
<dbReference type="PANTHER" id="PTHR21266">
    <property type="entry name" value="IRON-SULFUR DOMAIN CONTAINING PROTEIN"/>
    <property type="match status" value="1"/>
</dbReference>
<dbReference type="GO" id="GO:0009534">
    <property type="term" value="C:chloroplast thylakoid"/>
    <property type="evidence" value="ECO:0007669"/>
    <property type="project" value="TreeGrafter"/>
</dbReference>
<dbReference type="EMBL" id="CP144694">
    <property type="protein sequence ID" value="WVZ02366.1"/>
    <property type="molecule type" value="Genomic_DNA"/>
</dbReference>
<organism evidence="3 4">
    <name type="scientific">Vigna mungo</name>
    <name type="common">Black gram</name>
    <name type="synonym">Phaseolus mungo</name>
    <dbReference type="NCBI Taxonomy" id="3915"/>
    <lineage>
        <taxon>Eukaryota</taxon>
        <taxon>Viridiplantae</taxon>
        <taxon>Streptophyta</taxon>
        <taxon>Embryophyta</taxon>
        <taxon>Tracheophyta</taxon>
        <taxon>Spermatophyta</taxon>
        <taxon>Magnoliopsida</taxon>
        <taxon>eudicotyledons</taxon>
        <taxon>Gunneridae</taxon>
        <taxon>Pentapetalae</taxon>
        <taxon>rosids</taxon>
        <taxon>fabids</taxon>
        <taxon>Fabales</taxon>
        <taxon>Fabaceae</taxon>
        <taxon>Papilionoideae</taxon>
        <taxon>50 kb inversion clade</taxon>
        <taxon>NPAAA clade</taxon>
        <taxon>indigoferoid/millettioid clade</taxon>
        <taxon>Phaseoleae</taxon>
        <taxon>Vigna</taxon>
    </lineage>
</organism>
<evidence type="ECO:0000313" key="3">
    <source>
        <dbReference type="EMBL" id="WVZ02366.1"/>
    </source>
</evidence>
<dbReference type="AlphaFoldDB" id="A0AAQ3N4A4"/>
<dbReference type="InterPro" id="IPR013626">
    <property type="entry name" value="PaO"/>
</dbReference>
<name>A0AAQ3N4A4_VIGMU</name>
<dbReference type="GO" id="GO:0010277">
    <property type="term" value="F:chlorophyllide a oxygenase activity"/>
    <property type="evidence" value="ECO:0007669"/>
    <property type="project" value="InterPro"/>
</dbReference>
<reference evidence="3 4" key="1">
    <citation type="journal article" date="2023" name="Life. Sci Alliance">
        <title>Evolutionary insights into 3D genome organization and epigenetic landscape of Vigna mungo.</title>
        <authorList>
            <person name="Junaid A."/>
            <person name="Singh B."/>
            <person name="Bhatia S."/>
        </authorList>
    </citation>
    <scope>NUCLEOTIDE SEQUENCE [LARGE SCALE GENOMIC DNA]</scope>
    <source>
        <strain evidence="3">Urdbean</strain>
    </source>
</reference>
<evidence type="ECO:0000256" key="1">
    <source>
        <dbReference type="ARBA" id="ARBA00022946"/>
    </source>
</evidence>
<proteinExistence type="predicted"/>
<keyword evidence="4" id="KW-1185">Reference proteome</keyword>